<dbReference type="GO" id="GO:0016020">
    <property type="term" value="C:membrane"/>
    <property type="evidence" value="ECO:0007669"/>
    <property type="project" value="InterPro"/>
</dbReference>
<dbReference type="InterPro" id="IPR016164">
    <property type="entry name" value="FAD-linked_Oxase-like_C"/>
</dbReference>
<accession>A0A382X883</accession>
<name>A0A382X883_9ZZZZ</name>
<proteinExistence type="predicted"/>
<dbReference type="GO" id="GO:0050660">
    <property type="term" value="F:flavin adenine dinucleotide binding"/>
    <property type="evidence" value="ECO:0007669"/>
    <property type="project" value="InterPro"/>
</dbReference>
<evidence type="ECO:0000313" key="5">
    <source>
        <dbReference type="EMBL" id="SVD67386.1"/>
    </source>
</evidence>
<protein>
    <recommendedName>
        <fullName evidence="4">D-arabinono-1,4-lactone oxidase C-terminal domain-containing protein</fullName>
    </recommendedName>
</protein>
<keyword evidence="2" id="KW-0274">FAD</keyword>
<evidence type="ECO:0000256" key="3">
    <source>
        <dbReference type="ARBA" id="ARBA00023002"/>
    </source>
</evidence>
<dbReference type="SUPFAM" id="SSF55103">
    <property type="entry name" value="FAD-linked oxidases, C-terminal domain"/>
    <property type="match status" value="1"/>
</dbReference>
<reference evidence="5" key="1">
    <citation type="submission" date="2018-05" db="EMBL/GenBank/DDBJ databases">
        <authorList>
            <person name="Lanie J.A."/>
            <person name="Ng W.-L."/>
            <person name="Kazmierczak K.M."/>
            <person name="Andrzejewski T.M."/>
            <person name="Davidsen T.M."/>
            <person name="Wayne K.J."/>
            <person name="Tettelin H."/>
            <person name="Glass J.I."/>
            <person name="Rusch D."/>
            <person name="Podicherti R."/>
            <person name="Tsui H.-C.T."/>
            <person name="Winkler M.E."/>
        </authorList>
    </citation>
    <scope>NUCLEOTIDE SEQUENCE</scope>
</reference>
<dbReference type="Pfam" id="PF04030">
    <property type="entry name" value="ALO"/>
    <property type="match status" value="1"/>
</dbReference>
<organism evidence="5">
    <name type="scientific">marine metagenome</name>
    <dbReference type="NCBI Taxonomy" id="408172"/>
    <lineage>
        <taxon>unclassified sequences</taxon>
        <taxon>metagenomes</taxon>
        <taxon>ecological metagenomes</taxon>
    </lineage>
</organism>
<evidence type="ECO:0000256" key="1">
    <source>
        <dbReference type="ARBA" id="ARBA00022630"/>
    </source>
</evidence>
<keyword evidence="1" id="KW-0285">Flavoprotein</keyword>
<feature type="domain" description="D-arabinono-1,4-lactone oxidase C-terminal" evidence="4">
    <location>
        <begin position="14"/>
        <end position="188"/>
    </location>
</feature>
<dbReference type="InterPro" id="IPR007173">
    <property type="entry name" value="ALO_C"/>
</dbReference>
<dbReference type="AlphaFoldDB" id="A0A382X883"/>
<evidence type="ECO:0000259" key="4">
    <source>
        <dbReference type="Pfam" id="PF04030"/>
    </source>
</evidence>
<evidence type="ECO:0000256" key="2">
    <source>
        <dbReference type="ARBA" id="ARBA00022827"/>
    </source>
</evidence>
<dbReference type="GO" id="GO:0003885">
    <property type="term" value="F:D-arabinono-1,4-lactone oxidase activity"/>
    <property type="evidence" value="ECO:0007669"/>
    <property type="project" value="InterPro"/>
</dbReference>
<feature type="non-terminal residue" evidence="5">
    <location>
        <position position="1"/>
    </location>
</feature>
<gene>
    <name evidence="5" type="ORF">METZ01_LOCUS420240</name>
</gene>
<sequence length="203" mass="23421">PRNPVAKLFLDDLARSKMATLAMQFIRYVPSAARPIGWVAARTFVSPIVIRDRSDVVESYLPGHAESASQFQAMEYGVPYDRLKEAIEIVRECVEGYEMPVPMYFRRVGDQLYFEFIWLRDFPGGKDYAKKLEAKLIEAFGAEAHPHEGKIYFQNPWNRVPEEKQKDFMALKATLDPSNTFLNQYMAEYFSGKKDLTDSTTNR</sequence>
<keyword evidence="3" id="KW-0560">Oxidoreductase</keyword>
<dbReference type="EMBL" id="UINC01165791">
    <property type="protein sequence ID" value="SVD67386.1"/>
    <property type="molecule type" value="Genomic_DNA"/>
</dbReference>